<comment type="caution">
    <text evidence="1">The sequence shown here is derived from an EMBL/GenBank/DDBJ whole genome shotgun (WGS) entry which is preliminary data.</text>
</comment>
<name>A0AAE0YBV6_9GAST</name>
<accession>A0AAE0YBV6</accession>
<dbReference type="Proteomes" id="UP001283361">
    <property type="component" value="Unassembled WGS sequence"/>
</dbReference>
<sequence length="208" mass="24101">MLKTRTISDFVKQLGTAMSADFMLVPVERQVAKPQTLIRLDRKYFHRLGSLPPTPKKLRPRRDCKVCYDKMASSGEKKRCRETGFWCVVCEMDPKALIDDEVYKCLKNTFLVCGKGRRPDLPPDVRNNRANQKVLVQLYYLREDDSKPWSEVEGWMLKMFPGSNLQRGRVRYLIKSVHAQFLKAEDKISFLAMVSTLTFCQNPCLATE</sequence>
<organism evidence="1 2">
    <name type="scientific">Elysia crispata</name>
    <name type="common">lettuce slug</name>
    <dbReference type="NCBI Taxonomy" id="231223"/>
    <lineage>
        <taxon>Eukaryota</taxon>
        <taxon>Metazoa</taxon>
        <taxon>Spiralia</taxon>
        <taxon>Lophotrochozoa</taxon>
        <taxon>Mollusca</taxon>
        <taxon>Gastropoda</taxon>
        <taxon>Heterobranchia</taxon>
        <taxon>Euthyneura</taxon>
        <taxon>Panpulmonata</taxon>
        <taxon>Sacoglossa</taxon>
        <taxon>Placobranchoidea</taxon>
        <taxon>Plakobranchidae</taxon>
        <taxon>Elysia</taxon>
    </lineage>
</organism>
<reference evidence="1" key="1">
    <citation type="journal article" date="2023" name="G3 (Bethesda)">
        <title>A reference genome for the long-term kleptoplast-retaining sea slug Elysia crispata morphotype clarki.</title>
        <authorList>
            <person name="Eastman K.E."/>
            <person name="Pendleton A.L."/>
            <person name="Shaikh M.A."/>
            <person name="Suttiyut T."/>
            <person name="Ogas R."/>
            <person name="Tomko P."/>
            <person name="Gavelis G."/>
            <person name="Widhalm J.R."/>
            <person name="Wisecaver J.H."/>
        </authorList>
    </citation>
    <scope>NUCLEOTIDE SEQUENCE</scope>
    <source>
        <strain evidence="1">ECLA1</strain>
    </source>
</reference>
<dbReference type="AlphaFoldDB" id="A0AAE0YBV6"/>
<evidence type="ECO:0000313" key="1">
    <source>
        <dbReference type="EMBL" id="KAK3739320.1"/>
    </source>
</evidence>
<dbReference type="EMBL" id="JAWDGP010006539">
    <property type="protein sequence ID" value="KAK3739320.1"/>
    <property type="molecule type" value="Genomic_DNA"/>
</dbReference>
<evidence type="ECO:0000313" key="2">
    <source>
        <dbReference type="Proteomes" id="UP001283361"/>
    </source>
</evidence>
<protein>
    <submittedName>
        <fullName evidence="1">Uncharacterized protein</fullName>
    </submittedName>
</protein>
<gene>
    <name evidence="1" type="ORF">RRG08_041641</name>
</gene>
<keyword evidence="2" id="KW-1185">Reference proteome</keyword>
<proteinExistence type="predicted"/>